<feature type="transmembrane region" description="Helical" evidence="3">
    <location>
        <begin position="70"/>
        <end position="91"/>
    </location>
</feature>
<feature type="transmembrane region" description="Helical" evidence="3">
    <location>
        <begin position="6"/>
        <end position="26"/>
    </location>
</feature>
<dbReference type="PROSITE" id="PS50887">
    <property type="entry name" value="GGDEF"/>
    <property type="match status" value="1"/>
</dbReference>
<keyword evidence="3" id="KW-0472">Membrane</keyword>
<evidence type="ECO:0000256" key="1">
    <source>
        <dbReference type="ARBA" id="ARBA00012528"/>
    </source>
</evidence>
<dbReference type="CDD" id="cd01949">
    <property type="entry name" value="GGDEF"/>
    <property type="match status" value="1"/>
</dbReference>
<comment type="catalytic activity">
    <reaction evidence="2">
        <text>2 GTP = 3',3'-c-di-GMP + 2 diphosphate</text>
        <dbReference type="Rhea" id="RHEA:24898"/>
        <dbReference type="ChEBI" id="CHEBI:33019"/>
        <dbReference type="ChEBI" id="CHEBI:37565"/>
        <dbReference type="ChEBI" id="CHEBI:58805"/>
        <dbReference type="EC" id="2.7.7.65"/>
    </reaction>
</comment>
<evidence type="ECO:0000313" key="6">
    <source>
        <dbReference type="Proteomes" id="UP000823914"/>
    </source>
</evidence>
<dbReference type="PANTHER" id="PTHR45138:SF9">
    <property type="entry name" value="DIGUANYLATE CYCLASE DGCM-RELATED"/>
    <property type="match status" value="1"/>
</dbReference>
<dbReference type="SMART" id="SM00267">
    <property type="entry name" value="GGDEF"/>
    <property type="match status" value="1"/>
</dbReference>
<feature type="domain" description="GGDEF" evidence="4">
    <location>
        <begin position="384"/>
        <end position="513"/>
    </location>
</feature>
<dbReference type="EC" id="2.7.7.65" evidence="1"/>
<feature type="transmembrane region" description="Helical" evidence="3">
    <location>
        <begin position="178"/>
        <end position="199"/>
    </location>
</feature>
<dbReference type="Gene3D" id="3.30.70.270">
    <property type="match status" value="1"/>
</dbReference>
<organism evidence="5 6">
    <name type="scientific">Candidatus Treponema excrementipullorum</name>
    <dbReference type="NCBI Taxonomy" id="2838768"/>
    <lineage>
        <taxon>Bacteria</taxon>
        <taxon>Pseudomonadati</taxon>
        <taxon>Spirochaetota</taxon>
        <taxon>Spirochaetia</taxon>
        <taxon>Spirochaetales</taxon>
        <taxon>Treponemataceae</taxon>
        <taxon>Treponema</taxon>
    </lineage>
</organism>
<dbReference type="GO" id="GO:0052621">
    <property type="term" value="F:diguanylate cyclase activity"/>
    <property type="evidence" value="ECO:0007669"/>
    <property type="project" value="UniProtKB-EC"/>
</dbReference>
<comment type="caution">
    <text evidence="5">The sequence shown here is derived from an EMBL/GenBank/DDBJ whole genome shotgun (WGS) entry which is preliminary data.</text>
</comment>
<proteinExistence type="predicted"/>
<dbReference type="GO" id="GO:0043709">
    <property type="term" value="P:cell adhesion involved in single-species biofilm formation"/>
    <property type="evidence" value="ECO:0007669"/>
    <property type="project" value="TreeGrafter"/>
</dbReference>
<dbReference type="PANTHER" id="PTHR45138">
    <property type="entry name" value="REGULATORY COMPONENTS OF SENSORY TRANSDUCTION SYSTEM"/>
    <property type="match status" value="1"/>
</dbReference>
<feature type="transmembrane region" description="Helical" evidence="3">
    <location>
        <begin position="145"/>
        <end position="166"/>
    </location>
</feature>
<dbReference type="Pfam" id="PF00990">
    <property type="entry name" value="GGDEF"/>
    <property type="match status" value="1"/>
</dbReference>
<keyword evidence="5" id="KW-0548">Nucleotidyltransferase</keyword>
<dbReference type="InterPro" id="IPR050469">
    <property type="entry name" value="Diguanylate_Cyclase"/>
</dbReference>
<dbReference type="NCBIfam" id="TIGR00254">
    <property type="entry name" value="GGDEF"/>
    <property type="match status" value="1"/>
</dbReference>
<sequence>MNFTFFYGLSRIVVSLICMGVFGLAFKRKTRIPALKYFKYFALSMSAWELFVGLYYIVGDIQLLPTLTSLMYAVMPFSVVFAFYFSFAYAFPYKIHLMKYLQWLMIIPIITSFLALIAPYHTLFITTKYEIYYNPLRQLTDVYHIWFYVHSTYNYTLLTIGLIMLLYKIKQPNTQNRIECITILFAALLYILSNFYRTFLTSDAALWLTPILKTGCVLIIYLTLHYDETDLITSIGSEEALESIPFAVFFLDRKDIIIYGNANARTLCPGIWKNRNVLHSKQDIINYFTVIDFSKDYIHPEKGLNTVLLQKEDTGEVYYLQENEILKKNLRTIRGKVLIFYTLQSMQDFFSSLKEKVFVDPLCSVYNRHYLEIQKLKLAVKESLPLSFLLCDIDGLKTVNDTFGHIIGDEYIVLCSKAIQSSVRETDLIFRIGGDEFLILLPKTTLEKSLSIAEIITEKVRNGHLGQHYTTSISIGCSTATSFPIDFENHMIIADKNMYIVKTRHHEMALAHTRTEHKKV</sequence>
<evidence type="ECO:0000256" key="2">
    <source>
        <dbReference type="ARBA" id="ARBA00034247"/>
    </source>
</evidence>
<feature type="transmembrane region" description="Helical" evidence="3">
    <location>
        <begin position="205"/>
        <end position="224"/>
    </location>
</feature>
<dbReference type="Proteomes" id="UP000823914">
    <property type="component" value="Unassembled WGS sequence"/>
</dbReference>
<feature type="transmembrane region" description="Helical" evidence="3">
    <location>
        <begin position="103"/>
        <end position="125"/>
    </location>
</feature>
<dbReference type="GO" id="GO:0005886">
    <property type="term" value="C:plasma membrane"/>
    <property type="evidence" value="ECO:0007669"/>
    <property type="project" value="TreeGrafter"/>
</dbReference>
<dbReference type="InterPro" id="IPR029787">
    <property type="entry name" value="Nucleotide_cyclase"/>
</dbReference>
<keyword evidence="5" id="KW-0808">Transferase</keyword>
<dbReference type="InterPro" id="IPR000160">
    <property type="entry name" value="GGDEF_dom"/>
</dbReference>
<dbReference type="SUPFAM" id="SSF55073">
    <property type="entry name" value="Nucleotide cyclase"/>
    <property type="match status" value="1"/>
</dbReference>
<gene>
    <name evidence="5" type="ORF">IAA16_06460</name>
</gene>
<reference evidence="5" key="2">
    <citation type="submission" date="2021-04" db="EMBL/GenBank/DDBJ databases">
        <authorList>
            <person name="Gilroy R."/>
        </authorList>
    </citation>
    <scope>NUCLEOTIDE SEQUENCE</scope>
    <source>
        <strain evidence="5">Gambia15-2214</strain>
    </source>
</reference>
<keyword evidence="3" id="KW-0812">Transmembrane</keyword>
<feature type="transmembrane region" description="Helical" evidence="3">
    <location>
        <begin position="38"/>
        <end position="58"/>
    </location>
</feature>
<dbReference type="AlphaFoldDB" id="A0A9E2L350"/>
<evidence type="ECO:0000256" key="3">
    <source>
        <dbReference type="SAM" id="Phobius"/>
    </source>
</evidence>
<protein>
    <recommendedName>
        <fullName evidence="1">diguanylate cyclase</fullName>
        <ecNumber evidence="1">2.7.7.65</ecNumber>
    </recommendedName>
</protein>
<dbReference type="GO" id="GO:1902201">
    <property type="term" value="P:negative regulation of bacterial-type flagellum-dependent cell motility"/>
    <property type="evidence" value="ECO:0007669"/>
    <property type="project" value="TreeGrafter"/>
</dbReference>
<evidence type="ECO:0000313" key="5">
    <source>
        <dbReference type="EMBL" id="MBU3850191.1"/>
    </source>
</evidence>
<dbReference type="EMBL" id="JAHLFV010000155">
    <property type="protein sequence ID" value="MBU3850191.1"/>
    <property type="molecule type" value="Genomic_DNA"/>
</dbReference>
<dbReference type="Pfam" id="PF16927">
    <property type="entry name" value="HisKA_7TM"/>
    <property type="match status" value="1"/>
</dbReference>
<name>A0A9E2L350_9SPIR</name>
<reference evidence="5" key="1">
    <citation type="journal article" date="2021" name="PeerJ">
        <title>Extensive microbial diversity within the chicken gut microbiome revealed by metagenomics and culture.</title>
        <authorList>
            <person name="Gilroy R."/>
            <person name="Ravi A."/>
            <person name="Getino M."/>
            <person name="Pursley I."/>
            <person name="Horton D.L."/>
            <person name="Alikhan N.F."/>
            <person name="Baker D."/>
            <person name="Gharbi K."/>
            <person name="Hall N."/>
            <person name="Watson M."/>
            <person name="Adriaenssens E.M."/>
            <person name="Foster-Nyarko E."/>
            <person name="Jarju S."/>
            <person name="Secka A."/>
            <person name="Antonio M."/>
            <person name="Oren A."/>
            <person name="Chaudhuri R.R."/>
            <person name="La Ragione R."/>
            <person name="Hildebrand F."/>
            <person name="Pallen M.J."/>
        </authorList>
    </citation>
    <scope>NUCLEOTIDE SEQUENCE</scope>
    <source>
        <strain evidence="5">Gambia15-2214</strain>
    </source>
</reference>
<evidence type="ECO:0000259" key="4">
    <source>
        <dbReference type="PROSITE" id="PS50887"/>
    </source>
</evidence>
<dbReference type="InterPro" id="IPR043128">
    <property type="entry name" value="Rev_trsase/Diguanyl_cyclase"/>
</dbReference>
<accession>A0A9E2L350</accession>
<keyword evidence="3" id="KW-1133">Transmembrane helix</keyword>
<dbReference type="InterPro" id="IPR031621">
    <property type="entry name" value="HisKA_7TM"/>
</dbReference>